<protein>
    <submittedName>
        <fullName evidence="8">PurR-regulated permease PerM</fullName>
    </submittedName>
</protein>
<evidence type="ECO:0000256" key="2">
    <source>
        <dbReference type="ARBA" id="ARBA00009773"/>
    </source>
</evidence>
<evidence type="ECO:0000313" key="8">
    <source>
        <dbReference type="EMBL" id="NIJ08651.1"/>
    </source>
</evidence>
<dbReference type="PANTHER" id="PTHR21716">
    <property type="entry name" value="TRANSMEMBRANE PROTEIN"/>
    <property type="match status" value="1"/>
</dbReference>
<dbReference type="Proteomes" id="UP000727456">
    <property type="component" value="Unassembled WGS sequence"/>
</dbReference>
<feature type="transmembrane region" description="Helical" evidence="7">
    <location>
        <begin position="279"/>
        <end position="298"/>
    </location>
</feature>
<keyword evidence="9" id="KW-1185">Reference proteome</keyword>
<feature type="transmembrane region" description="Helical" evidence="7">
    <location>
        <begin position="32"/>
        <end position="63"/>
    </location>
</feature>
<dbReference type="Pfam" id="PF01594">
    <property type="entry name" value="AI-2E_transport"/>
    <property type="match status" value="1"/>
</dbReference>
<sequence length="358" mass="37365">MRQGDPTTESGPEQPGPSDNADPLTGRELKKAVVWAGVAVAVVLLYALAQPLLLIFGGVVFAAMLDGGTRLLGKILPIRRGFRLAIVAVLVTCFIVGFVLLAGAQFAGQAQALQQTISGQITRIMAWLHAKGLLPAGTGVGAIGQQLMGSFGKVTAVLGSALGALSSLAMIVVLGLFIAMEPRLYERGFAWILPIEHRDNFYQTSERMGFTLRRLMAGRLLGMAVEGVFVTIALLLVGVPMAPLLGILTGILAFLPNIGSIVSGCLIVLVGFSAGFNTGIGAIIVYVSVQTFDGYVIVPTVARRSVDLPPALVLGCQLLLGALLGILGLALADPIVAMIKVLLEQKSEISAEEAKAEG</sequence>
<evidence type="ECO:0000256" key="3">
    <source>
        <dbReference type="ARBA" id="ARBA00022692"/>
    </source>
</evidence>
<reference evidence="8 9" key="1">
    <citation type="submission" date="2020-03" db="EMBL/GenBank/DDBJ databases">
        <title>Genomic Encyclopedia of Type Strains, Phase III (KMG-III): the genomes of soil and plant-associated and newly described type strains.</title>
        <authorList>
            <person name="Whitman W."/>
        </authorList>
    </citation>
    <scope>NUCLEOTIDE SEQUENCE [LARGE SCALE GENOMIC DNA]</scope>
    <source>
        <strain evidence="8 9">CECT 8804</strain>
    </source>
</reference>
<feature type="transmembrane region" description="Helical" evidence="7">
    <location>
        <begin position="245"/>
        <end position="272"/>
    </location>
</feature>
<gene>
    <name evidence="8" type="ORF">FHS31_002272</name>
</gene>
<dbReference type="RefSeq" id="WP_167073529.1">
    <property type="nucleotide sequence ID" value="NZ_JAAOZC010000005.1"/>
</dbReference>
<evidence type="ECO:0000256" key="6">
    <source>
        <dbReference type="SAM" id="MobiDB-lite"/>
    </source>
</evidence>
<dbReference type="PANTHER" id="PTHR21716:SF62">
    <property type="entry name" value="TRANSPORT PROTEIN YDBI-RELATED"/>
    <property type="match status" value="1"/>
</dbReference>
<keyword evidence="5 7" id="KW-0472">Membrane</keyword>
<feature type="transmembrane region" description="Helical" evidence="7">
    <location>
        <begin position="84"/>
        <end position="104"/>
    </location>
</feature>
<comment type="subcellular location">
    <subcellularLocation>
        <location evidence="1">Membrane</location>
        <topology evidence="1">Multi-pass membrane protein</topology>
    </subcellularLocation>
</comment>
<comment type="similarity">
    <text evidence="2">Belongs to the autoinducer-2 exporter (AI-2E) (TC 2.A.86) family.</text>
</comment>
<keyword evidence="3 7" id="KW-0812">Transmembrane</keyword>
<dbReference type="EMBL" id="JAAOZC010000005">
    <property type="protein sequence ID" value="NIJ08651.1"/>
    <property type="molecule type" value="Genomic_DNA"/>
</dbReference>
<feature type="transmembrane region" description="Helical" evidence="7">
    <location>
        <begin position="220"/>
        <end position="239"/>
    </location>
</feature>
<name>A0ABX0TYD8_9SPHN</name>
<evidence type="ECO:0000256" key="7">
    <source>
        <dbReference type="SAM" id="Phobius"/>
    </source>
</evidence>
<evidence type="ECO:0000313" key="9">
    <source>
        <dbReference type="Proteomes" id="UP000727456"/>
    </source>
</evidence>
<evidence type="ECO:0000256" key="4">
    <source>
        <dbReference type="ARBA" id="ARBA00022989"/>
    </source>
</evidence>
<evidence type="ECO:0000256" key="1">
    <source>
        <dbReference type="ARBA" id="ARBA00004141"/>
    </source>
</evidence>
<accession>A0ABX0TYD8</accession>
<proteinExistence type="inferred from homology"/>
<comment type="caution">
    <text evidence="8">The sequence shown here is derived from an EMBL/GenBank/DDBJ whole genome shotgun (WGS) entry which is preliminary data.</text>
</comment>
<feature type="compositionally biased region" description="Polar residues" evidence="6">
    <location>
        <begin position="1"/>
        <end position="11"/>
    </location>
</feature>
<feature type="transmembrane region" description="Helical" evidence="7">
    <location>
        <begin position="310"/>
        <end position="332"/>
    </location>
</feature>
<feature type="transmembrane region" description="Helical" evidence="7">
    <location>
        <begin position="156"/>
        <end position="179"/>
    </location>
</feature>
<keyword evidence="4 7" id="KW-1133">Transmembrane helix</keyword>
<feature type="region of interest" description="Disordered" evidence="6">
    <location>
        <begin position="1"/>
        <end position="23"/>
    </location>
</feature>
<evidence type="ECO:0000256" key="5">
    <source>
        <dbReference type="ARBA" id="ARBA00023136"/>
    </source>
</evidence>
<dbReference type="InterPro" id="IPR002549">
    <property type="entry name" value="AI-2E-like"/>
</dbReference>
<organism evidence="8 9">
    <name type="scientific">Sphingomonas vulcanisoli</name>
    <dbReference type="NCBI Taxonomy" id="1658060"/>
    <lineage>
        <taxon>Bacteria</taxon>
        <taxon>Pseudomonadati</taxon>
        <taxon>Pseudomonadota</taxon>
        <taxon>Alphaproteobacteria</taxon>
        <taxon>Sphingomonadales</taxon>
        <taxon>Sphingomonadaceae</taxon>
        <taxon>Sphingomonas</taxon>
    </lineage>
</organism>